<dbReference type="SUPFAM" id="SSF143985">
    <property type="entry name" value="L,D-transpeptidase pre-catalytic domain-like"/>
    <property type="match status" value="1"/>
</dbReference>
<keyword evidence="7" id="KW-0472">Membrane</keyword>
<keyword evidence="3 6" id="KW-0133">Cell shape</keyword>
<evidence type="ECO:0000256" key="3">
    <source>
        <dbReference type="ARBA" id="ARBA00022960"/>
    </source>
</evidence>
<feature type="active site" description="Nucleophile" evidence="6">
    <location>
        <position position="448"/>
    </location>
</feature>
<evidence type="ECO:0000256" key="2">
    <source>
        <dbReference type="ARBA" id="ARBA00022679"/>
    </source>
</evidence>
<dbReference type="InterPro" id="IPR050979">
    <property type="entry name" value="LD-transpeptidase"/>
</dbReference>
<dbReference type="InterPro" id="IPR022029">
    <property type="entry name" value="YoaR-like_PG-bd"/>
</dbReference>
<evidence type="ECO:0000313" key="10">
    <source>
        <dbReference type="Proteomes" id="UP001198893"/>
    </source>
</evidence>
<evidence type="ECO:0000256" key="7">
    <source>
        <dbReference type="SAM" id="Phobius"/>
    </source>
</evidence>
<dbReference type="Gene3D" id="2.40.440.10">
    <property type="entry name" value="L,D-transpeptidase catalytic domain-like"/>
    <property type="match status" value="1"/>
</dbReference>
<feature type="transmembrane region" description="Helical" evidence="7">
    <location>
        <begin position="21"/>
        <end position="43"/>
    </location>
</feature>
<dbReference type="GO" id="GO:0018104">
    <property type="term" value="P:peptidoglycan-protein cross-linking"/>
    <property type="evidence" value="ECO:0007669"/>
    <property type="project" value="TreeGrafter"/>
</dbReference>
<keyword evidence="4 6" id="KW-0573">Peptidoglycan synthesis</keyword>
<organism evidence="9 10">
    <name type="scientific">Roseburia amylophila</name>
    <dbReference type="NCBI Taxonomy" id="2981794"/>
    <lineage>
        <taxon>Bacteria</taxon>
        <taxon>Bacillati</taxon>
        <taxon>Bacillota</taxon>
        <taxon>Clostridia</taxon>
        <taxon>Lachnospirales</taxon>
        <taxon>Lachnospiraceae</taxon>
        <taxon>Roseburia</taxon>
    </lineage>
</organism>
<evidence type="ECO:0000256" key="4">
    <source>
        <dbReference type="ARBA" id="ARBA00022984"/>
    </source>
</evidence>
<keyword evidence="2" id="KW-0808">Transferase</keyword>
<dbReference type="GO" id="GO:0008360">
    <property type="term" value="P:regulation of cell shape"/>
    <property type="evidence" value="ECO:0007669"/>
    <property type="project" value="UniProtKB-UniRule"/>
</dbReference>
<evidence type="ECO:0000259" key="8">
    <source>
        <dbReference type="PROSITE" id="PS52029"/>
    </source>
</evidence>
<dbReference type="SUPFAM" id="SSF141523">
    <property type="entry name" value="L,D-transpeptidase catalytic domain-like"/>
    <property type="match status" value="1"/>
</dbReference>
<feature type="domain" description="L,D-TPase catalytic" evidence="8">
    <location>
        <begin position="353"/>
        <end position="472"/>
    </location>
</feature>
<protein>
    <submittedName>
        <fullName evidence="9">Peptidoglycan binding domain-containing protein</fullName>
    </submittedName>
</protein>
<keyword evidence="7" id="KW-1133">Transmembrane helix</keyword>
<sequence>MKKNEEKQQETAKEKMSRKKLLCVIGIPVGILVVIYLVLALFFQSHFAFRTTINNVGVSASSTSGVEKKITKQASRYEMKLVEREDKTESINGTDIDMEPVFDKQVKELLKKQNGFAWPYYLISPQKYEAETMISFDEEKLKDVLDHLSCMDESKWTDSENAKIKDYTKDGYEVQPEVYGTKIDKDAFTEKIKEALDKMQPEFDLSGEGCYEDPKVKEEDDVFQDALDTLNKYTQMKITYQAEGKDDVVLDGETISTWLSVDDDFNVSVDDEVLSAYVKAMAKNYNTAYGNRTLDTSYGQTVTIYGGNYGWWVDNAAEKEMILEDLKAGKDVTREPVYSQTANSHGENDYGNTYVEINLTAQHLFFYKNGSLVVESDFVSGNLAKNHGTPSGSFGVTYKAKDAVLRGEDYESPVSFWMPFNGGVGMHDASWRSTFGGTIYKRSGSHGCINLPYSAAKTIYENIEAGYPVLVYELPGTESQKGKDMDAASAVDEAITSIGTVTLDSAGTIASVRSQYDALSDSAKAYVKNLDVLTAAESALSQLQYEQALQELQNQESIDAQNVTNTIMALPDTITATDAAAVANARNAYNALSEGAKAKVPQSALDKLAAAEAAL</sequence>
<dbReference type="GO" id="GO:0071555">
    <property type="term" value="P:cell wall organization"/>
    <property type="evidence" value="ECO:0007669"/>
    <property type="project" value="UniProtKB-UniRule"/>
</dbReference>
<proteinExistence type="predicted"/>
<dbReference type="PROSITE" id="PS52029">
    <property type="entry name" value="LD_TPASE"/>
    <property type="match status" value="1"/>
</dbReference>
<evidence type="ECO:0000256" key="1">
    <source>
        <dbReference type="ARBA" id="ARBA00004752"/>
    </source>
</evidence>
<dbReference type="RefSeq" id="WP_227709974.1">
    <property type="nucleotide sequence ID" value="NZ_JAJEQW010000005.1"/>
</dbReference>
<feature type="active site" description="Proton donor/acceptor" evidence="6">
    <location>
        <position position="427"/>
    </location>
</feature>
<dbReference type="InterPro" id="IPR038063">
    <property type="entry name" value="Transpep_catalytic_dom"/>
</dbReference>
<evidence type="ECO:0000313" key="9">
    <source>
        <dbReference type="EMBL" id="MCC2241941.1"/>
    </source>
</evidence>
<dbReference type="EMBL" id="JAJEQW010000005">
    <property type="protein sequence ID" value="MCC2241941.1"/>
    <property type="molecule type" value="Genomic_DNA"/>
</dbReference>
<name>A0AAW4WAZ6_9FIRM</name>
<dbReference type="Gene3D" id="3.10.20.800">
    <property type="match status" value="1"/>
</dbReference>
<dbReference type="Pfam" id="PF03734">
    <property type="entry name" value="YkuD"/>
    <property type="match status" value="1"/>
</dbReference>
<dbReference type="CDD" id="cd16913">
    <property type="entry name" value="YkuD_like"/>
    <property type="match status" value="1"/>
</dbReference>
<dbReference type="Proteomes" id="UP001198893">
    <property type="component" value="Unassembled WGS sequence"/>
</dbReference>
<comment type="pathway">
    <text evidence="1 6">Cell wall biogenesis; peptidoglycan biosynthesis.</text>
</comment>
<accession>A0AAW4WAZ6</accession>
<keyword evidence="7" id="KW-0812">Transmembrane</keyword>
<keyword evidence="5 6" id="KW-0961">Cell wall biogenesis/degradation</keyword>
<evidence type="ECO:0000256" key="6">
    <source>
        <dbReference type="PROSITE-ProRule" id="PRU01373"/>
    </source>
</evidence>
<dbReference type="GO" id="GO:0005576">
    <property type="term" value="C:extracellular region"/>
    <property type="evidence" value="ECO:0007669"/>
    <property type="project" value="TreeGrafter"/>
</dbReference>
<dbReference type="GO" id="GO:0016740">
    <property type="term" value="F:transferase activity"/>
    <property type="evidence" value="ECO:0007669"/>
    <property type="project" value="UniProtKB-KW"/>
</dbReference>
<dbReference type="Pfam" id="PF12229">
    <property type="entry name" value="PG_binding_4"/>
    <property type="match status" value="2"/>
</dbReference>
<evidence type="ECO:0000256" key="5">
    <source>
        <dbReference type="ARBA" id="ARBA00023316"/>
    </source>
</evidence>
<dbReference type="InterPro" id="IPR005490">
    <property type="entry name" value="LD_TPept_cat_dom"/>
</dbReference>
<dbReference type="GO" id="GO:0071972">
    <property type="term" value="F:peptidoglycan L,D-transpeptidase activity"/>
    <property type="evidence" value="ECO:0007669"/>
    <property type="project" value="TreeGrafter"/>
</dbReference>
<dbReference type="PANTHER" id="PTHR30582:SF33">
    <property type="entry name" value="EXPORTED PROTEIN"/>
    <property type="match status" value="1"/>
</dbReference>
<gene>
    <name evidence="9" type="ORF">LKD47_06455</name>
</gene>
<reference evidence="9" key="1">
    <citation type="submission" date="2021-10" db="EMBL/GenBank/DDBJ databases">
        <title>Anaerobic single-cell dispensing facilitates the cultivation of human gut bacteria.</title>
        <authorList>
            <person name="Afrizal A."/>
        </authorList>
    </citation>
    <scope>NUCLEOTIDE SEQUENCE</scope>
    <source>
        <strain evidence="9">CLA-AA-H204</strain>
    </source>
</reference>
<dbReference type="AlphaFoldDB" id="A0AAW4WAZ6"/>
<dbReference type="InterPro" id="IPR038054">
    <property type="entry name" value="LD_TPept-like_central_sf"/>
</dbReference>
<dbReference type="PANTHER" id="PTHR30582">
    <property type="entry name" value="L,D-TRANSPEPTIDASE"/>
    <property type="match status" value="1"/>
</dbReference>
<comment type="caution">
    <text evidence="9">The sequence shown here is derived from an EMBL/GenBank/DDBJ whole genome shotgun (WGS) entry which is preliminary data.</text>
</comment>